<evidence type="ECO:0000256" key="2">
    <source>
        <dbReference type="RuleBase" id="RU003682"/>
    </source>
</evidence>
<dbReference type="InterPro" id="IPR005123">
    <property type="entry name" value="Oxoglu/Fe-dep_dioxygenase_dom"/>
</dbReference>
<comment type="similarity">
    <text evidence="2">Belongs to the iron/ascorbate-dependent oxidoreductase family.</text>
</comment>
<accession>A0A9D4N8D7</accession>
<name>A0A9D4N8D7_DREPO</name>
<evidence type="ECO:0000256" key="1">
    <source>
        <dbReference type="ARBA" id="ARBA00001954"/>
    </source>
</evidence>
<dbReference type="Gene3D" id="2.60.120.590">
    <property type="entry name" value="Alpha-ketoglutarate-dependent dioxygenase AlkB-like"/>
    <property type="match status" value="1"/>
</dbReference>
<evidence type="ECO:0000259" key="3">
    <source>
        <dbReference type="PROSITE" id="PS51471"/>
    </source>
</evidence>
<dbReference type="InterPro" id="IPR037151">
    <property type="entry name" value="AlkB-like_sf"/>
</dbReference>
<sequence length="270" mass="30674">MTCACKGIRTCPICESRGKSQIFNNDNTDVDVYLYCPSCQKGWLEGKTCHPNHIGTSIEFPGIFIKQDFVSETEEANISSKIYQTPFVESQSGRRKQDFGPKVNFKKKKLKCGNFCGLPEFSKDLHDRMLKLDILTDFVPVEQCHLEYSPERGSSIDPHFDDFWVWGERLVTLNLLSDTVLYFVSDEHPNVEVQVPMFQRSLIVVYGAARDKWKHGIHRADVKKTRLAVTLRELSPEFSKGGKKMDEGKILLDIALTFKGQAVGTTTNAR</sequence>
<gene>
    <name evidence="4" type="ORF">DPMN_015005</name>
</gene>
<reference evidence="4" key="1">
    <citation type="journal article" date="2019" name="bioRxiv">
        <title>The Genome of the Zebra Mussel, Dreissena polymorpha: A Resource for Invasive Species Research.</title>
        <authorList>
            <person name="McCartney M.A."/>
            <person name="Auch B."/>
            <person name="Kono T."/>
            <person name="Mallez S."/>
            <person name="Zhang Y."/>
            <person name="Obille A."/>
            <person name="Becker A."/>
            <person name="Abrahante J.E."/>
            <person name="Garbe J."/>
            <person name="Badalamenti J.P."/>
            <person name="Herman A."/>
            <person name="Mangelson H."/>
            <person name="Liachko I."/>
            <person name="Sullivan S."/>
            <person name="Sone E.D."/>
            <person name="Koren S."/>
            <person name="Silverstein K.A.T."/>
            <person name="Beckman K.B."/>
            <person name="Gohl D.M."/>
        </authorList>
    </citation>
    <scope>NUCLEOTIDE SEQUENCE</scope>
    <source>
        <strain evidence="4">Duluth1</strain>
        <tissue evidence="4">Whole animal</tissue>
    </source>
</reference>
<dbReference type="PANTHER" id="PTHR12463">
    <property type="entry name" value="OXYGENASE-RELATED"/>
    <property type="match status" value="1"/>
</dbReference>
<comment type="cofactor">
    <cofactor evidence="1">
        <name>Fe(2+)</name>
        <dbReference type="ChEBI" id="CHEBI:29033"/>
    </cofactor>
</comment>
<dbReference type="GO" id="GO:0070988">
    <property type="term" value="P:demethylation"/>
    <property type="evidence" value="ECO:0007669"/>
    <property type="project" value="InterPro"/>
</dbReference>
<protein>
    <recommendedName>
        <fullName evidence="3">Fe2OG dioxygenase domain-containing protein</fullName>
    </recommendedName>
</protein>
<keyword evidence="2" id="KW-0560">Oxidoreductase</keyword>
<proteinExistence type="inferred from homology"/>
<comment type="caution">
    <text evidence="4">The sequence shown here is derived from an EMBL/GenBank/DDBJ whole genome shotgun (WGS) entry which is preliminary data.</text>
</comment>
<dbReference type="GO" id="GO:0032451">
    <property type="term" value="F:demethylase activity"/>
    <property type="evidence" value="ECO:0007669"/>
    <property type="project" value="TreeGrafter"/>
</dbReference>
<keyword evidence="2" id="KW-0408">Iron</keyword>
<dbReference type="AlphaFoldDB" id="A0A9D4N8D7"/>
<feature type="domain" description="Fe2OG dioxygenase" evidence="3">
    <location>
        <begin position="140"/>
        <end position="235"/>
    </location>
</feature>
<dbReference type="Proteomes" id="UP000828390">
    <property type="component" value="Unassembled WGS sequence"/>
</dbReference>
<dbReference type="FunFam" id="2.60.120.590:FF:000019">
    <property type="entry name" value="DNA N6-methyl adenine demethylase"/>
    <property type="match status" value="1"/>
</dbReference>
<dbReference type="SUPFAM" id="SSF51197">
    <property type="entry name" value="Clavaminate synthase-like"/>
    <property type="match status" value="1"/>
</dbReference>
<keyword evidence="5" id="KW-1185">Reference proteome</keyword>
<organism evidence="4 5">
    <name type="scientific">Dreissena polymorpha</name>
    <name type="common">Zebra mussel</name>
    <name type="synonym">Mytilus polymorpha</name>
    <dbReference type="NCBI Taxonomy" id="45954"/>
    <lineage>
        <taxon>Eukaryota</taxon>
        <taxon>Metazoa</taxon>
        <taxon>Spiralia</taxon>
        <taxon>Lophotrochozoa</taxon>
        <taxon>Mollusca</taxon>
        <taxon>Bivalvia</taxon>
        <taxon>Autobranchia</taxon>
        <taxon>Heteroconchia</taxon>
        <taxon>Euheterodonta</taxon>
        <taxon>Imparidentia</taxon>
        <taxon>Neoheterodontei</taxon>
        <taxon>Myida</taxon>
        <taxon>Dreissenoidea</taxon>
        <taxon>Dreissenidae</taxon>
        <taxon>Dreissena</taxon>
    </lineage>
</organism>
<dbReference type="EMBL" id="JAIWYP010000001">
    <property type="protein sequence ID" value="KAH3890915.1"/>
    <property type="molecule type" value="Genomic_DNA"/>
</dbReference>
<dbReference type="GO" id="GO:0046872">
    <property type="term" value="F:metal ion binding"/>
    <property type="evidence" value="ECO:0007669"/>
    <property type="project" value="UniProtKB-KW"/>
</dbReference>
<dbReference type="InterPro" id="IPR032857">
    <property type="entry name" value="ALKBH4"/>
</dbReference>
<evidence type="ECO:0000313" key="4">
    <source>
        <dbReference type="EMBL" id="KAH3890915.1"/>
    </source>
</evidence>
<evidence type="ECO:0000313" key="5">
    <source>
        <dbReference type="Proteomes" id="UP000828390"/>
    </source>
</evidence>
<keyword evidence="2" id="KW-0479">Metal-binding</keyword>
<reference evidence="4" key="2">
    <citation type="submission" date="2020-11" db="EMBL/GenBank/DDBJ databases">
        <authorList>
            <person name="McCartney M.A."/>
            <person name="Auch B."/>
            <person name="Kono T."/>
            <person name="Mallez S."/>
            <person name="Becker A."/>
            <person name="Gohl D.M."/>
            <person name="Silverstein K.A.T."/>
            <person name="Koren S."/>
            <person name="Bechman K.B."/>
            <person name="Herman A."/>
            <person name="Abrahante J.E."/>
            <person name="Garbe J."/>
        </authorList>
    </citation>
    <scope>NUCLEOTIDE SEQUENCE</scope>
    <source>
        <strain evidence="4">Duluth1</strain>
        <tissue evidence="4">Whole animal</tissue>
    </source>
</reference>
<dbReference type="GO" id="GO:0016491">
    <property type="term" value="F:oxidoreductase activity"/>
    <property type="evidence" value="ECO:0007669"/>
    <property type="project" value="UniProtKB-KW"/>
</dbReference>
<dbReference type="PANTHER" id="PTHR12463:SF0">
    <property type="entry name" value="ALPHA-KETOGLUTARATE-DEPENDENT DIOXYGENASE ALKB HOMOLOG 4"/>
    <property type="match status" value="1"/>
</dbReference>
<dbReference type="PROSITE" id="PS51471">
    <property type="entry name" value="FE2OG_OXY"/>
    <property type="match status" value="1"/>
</dbReference>